<accession>A0A1B1S1J1</accession>
<proteinExistence type="predicted"/>
<evidence type="ECO:0000313" key="1">
    <source>
        <dbReference type="EMBL" id="ANU27067.1"/>
    </source>
</evidence>
<dbReference type="EMBL" id="CP016540">
    <property type="protein sequence ID" value="ANU27067.1"/>
    <property type="molecule type" value="Genomic_DNA"/>
</dbReference>
<keyword evidence="2" id="KW-1185">Reference proteome</keyword>
<evidence type="ECO:0000313" key="2">
    <source>
        <dbReference type="Proteomes" id="UP000053354"/>
    </source>
</evidence>
<dbReference type="STRING" id="1302659.I858_008695"/>
<dbReference type="KEGG" id="pll:I858_008695"/>
<dbReference type="AlphaFoldDB" id="A0A1B1S1J1"/>
<dbReference type="OrthoDB" id="2427411at2"/>
<sequence>MVRLSGQEVEMRLGNTNCIDSELKELNYDQSKHLVTMKYMGSRDNEVEEKEYTVLFKECFSASFNTWLEGAGGYVPQSPIESAFFFQAISITGIEVEGVHLYQVQMVIPMMDCQITCKSIAIVRS</sequence>
<name>A0A1B1S1J1_9BACL</name>
<dbReference type="RefSeq" id="WP_049693724.1">
    <property type="nucleotide sequence ID" value="NZ_CP016540.2"/>
</dbReference>
<dbReference type="Proteomes" id="UP000053354">
    <property type="component" value="Chromosome"/>
</dbReference>
<gene>
    <name evidence="1" type="ORF">I858_008695</name>
</gene>
<organism evidence="1 2">
    <name type="scientific">Planococcus versutus</name>
    <dbReference type="NCBI Taxonomy" id="1302659"/>
    <lineage>
        <taxon>Bacteria</taxon>
        <taxon>Bacillati</taxon>
        <taxon>Bacillota</taxon>
        <taxon>Bacilli</taxon>
        <taxon>Bacillales</taxon>
        <taxon>Caryophanaceae</taxon>
        <taxon>Planococcus</taxon>
    </lineage>
</organism>
<reference evidence="1" key="1">
    <citation type="submission" date="2016-10" db="EMBL/GenBank/DDBJ databases">
        <authorList>
            <person name="See-Too W.S."/>
        </authorList>
    </citation>
    <scope>NUCLEOTIDE SEQUENCE</scope>
    <source>
        <strain evidence="1">L10.15</strain>
    </source>
</reference>
<protein>
    <submittedName>
        <fullName evidence="1">Uncharacterized protein</fullName>
    </submittedName>
</protein>